<reference evidence="3" key="1">
    <citation type="journal article" date="2019" name="Int. J. Syst. Evol. Microbiol.">
        <title>The Global Catalogue of Microorganisms (GCM) 10K type strain sequencing project: providing services to taxonomists for standard genome sequencing and annotation.</title>
        <authorList>
            <consortium name="The Broad Institute Genomics Platform"/>
            <consortium name="The Broad Institute Genome Sequencing Center for Infectious Disease"/>
            <person name="Wu L."/>
            <person name="Ma J."/>
        </authorList>
    </citation>
    <scope>NUCLEOTIDE SEQUENCE [LARGE SCALE GENOMIC DNA]</scope>
    <source>
        <strain evidence="3">TBRC 5832</strain>
    </source>
</reference>
<feature type="transmembrane region" description="Helical" evidence="1">
    <location>
        <begin position="90"/>
        <end position="109"/>
    </location>
</feature>
<gene>
    <name evidence="2" type="ORF">ACFO0C_41760</name>
</gene>
<proteinExistence type="predicted"/>
<dbReference type="EMBL" id="JBHSBL010000028">
    <property type="protein sequence ID" value="MFC4071503.1"/>
    <property type="molecule type" value="Genomic_DNA"/>
</dbReference>
<dbReference type="Proteomes" id="UP001595867">
    <property type="component" value="Unassembled WGS sequence"/>
</dbReference>
<protein>
    <recommendedName>
        <fullName evidence="4">DUF1616 domain-containing protein</fullName>
    </recommendedName>
</protein>
<evidence type="ECO:0000313" key="3">
    <source>
        <dbReference type="Proteomes" id="UP001595867"/>
    </source>
</evidence>
<evidence type="ECO:0000256" key="1">
    <source>
        <dbReference type="SAM" id="Phobius"/>
    </source>
</evidence>
<comment type="caution">
    <text evidence="2">The sequence shown here is derived from an EMBL/GenBank/DDBJ whole genome shotgun (WGS) entry which is preliminary data.</text>
</comment>
<keyword evidence="1" id="KW-1133">Transmembrane helix</keyword>
<accession>A0ABV8JAI7</accession>
<feature type="transmembrane region" description="Helical" evidence="1">
    <location>
        <begin position="138"/>
        <end position="157"/>
    </location>
</feature>
<feature type="transmembrane region" description="Helical" evidence="1">
    <location>
        <begin position="61"/>
        <end position="84"/>
    </location>
</feature>
<evidence type="ECO:0008006" key="4">
    <source>
        <dbReference type="Google" id="ProtNLM"/>
    </source>
</evidence>
<name>A0ABV8JAI7_9ACTN</name>
<keyword evidence="3" id="KW-1185">Reference proteome</keyword>
<keyword evidence="1" id="KW-0812">Transmembrane</keyword>
<keyword evidence="1" id="KW-0472">Membrane</keyword>
<organism evidence="2 3">
    <name type="scientific">Actinoplanes subglobosus</name>
    <dbReference type="NCBI Taxonomy" id="1547892"/>
    <lineage>
        <taxon>Bacteria</taxon>
        <taxon>Bacillati</taxon>
        <taxon>Actinomycetota</taxon>
        <taxon>Actinomycetes</taxon>
        <taxon>Micromonosporales</taxon>
        <taxon>Micromonosporaceae</taxon>
        <taxon>Actinoplanes</taxon>
    </lineage>
</organism>
<dbReference type="RefSeq" id="WP_378072378.1">
    <property type="nucleotide sequence ID" value="NZ_JBHSBL010000028.1"/>
</dbReference>
<sequence length="257" mass="26614">MNPVRAGVVAGLTVAAAVAVEFGPLPLSLPGGLLLGFALPGFAIGEAIFRPGRRDVGVVERMMMVPALSLAVLVLGGLALWGVGGHLNRTSWMLVCAVSTLIATGAAYYRTLKAEPATAETPEPAVRRTVQERLIREILPLTLAVLLVAGAGVWSYADSVNTYDVTVSTLSAQTPGPVDADGNRAVQVTATGLAAGEWTLVLSDPAGVEVGRQGVRPDGDGGWSGQVTMPGDERVTVNLFRGQDASAFRTLIISEVS</sequence>
<evidence type="ECO:0000313" key="2">
    <source>
        <dbReference type="EMBL" id="MFC4071503.1"/>
    </source>
</evidence>